<dbReference type="RefSeq" id="WP_258423835.1">
    <property type="nucleotide sequence ID" value="NZ_JANSUY010000011.1"/>
</dbReference>
<reference evidence="1" key="1">
    <citation type="submission" date="2022-08" db="EMBL/GenBank/DDBJ databases">
        <authorList>
            <person name="Zhang D."/>
        </authorList>
    </citation>
    <scope>NUCLEOTIDE SEQUENCE</scope>
    <source>
        <strain evidence="1">XJ19-11</strain>
    </source>
</reference>
<sequence length="231" mass="27455">MVSFEHILHLPLTESEILESIQKAIENTSISELDNLRFRHPNIQFDCMIRGYLGEFAIQKWLKENGIEVERTNLKLEVDQVDIDFVYKGQNIELKTSLVPNADQTVKNALLNRDIKLIRREEKIENLRGDIHLQVFFNQRRKAKDDWLKALKVDLGLKDPKYLYDAFCAKRYQADLFFVGWIDKITLVKRINLMGERERTWTFQKSKREFWSCRILESNKPVELIHFLKSI</sequence>
<gene>
    <name evidence="1" type="ORF">NU887_13110</name>
</gene>
<dbReference type="EMBL" id="JANSUY010000011">
    <property type="protein sequence ID" value="MCR9015978.1"/>
    <property type="molecule type" value="Genomic_DNA"/>
</dbReference>
<evidence type="ECO:0000313" key="1">
    <source>
        <dbReference type="EMBL" id="MCR9015978.1"/>
    </source>
</evidence>
<comment type="caution">
    <text evidence="1">The sequence shown here is derived from an EMBL/GenBank/DDBJ whole genome shotgun (WGS) entry which is preliminary data.</text>
</comment>
<accession>A0A9X2T0T5</accession>
<protein>
    <submittedName>
        <fullName evidence="1">Uncharacterized protein</fullName>
    </submittedName>
</protein>
<keyword evidence="2" id="KW-1185">Reference proteome</keyword>
<organism evidence="1 2">
    <name type="scientific">Aquiflexum gelatinilyticum</name>
    <dbReference type="NCBI Taxonomy" id="2961943"/>
    <lineage>
        <taxon>Bacteria</taxon>
        <taxon>Pseudomonadati</taxon>
        <taxon>Bacteroidota</taxon>
        <taxon>Cytophagia</taxon>
        <taxon>Cytophagales</taxon>
        <taxon>Cyclobacteriaceae</taxon>
        <taxon>Aquiflexum</taxon>
    </lineage>
</organism>
<dbReference type="Proteomes" id="UP001142175">
    <property type="component" value="Unassembled WGS sequence"/>
</dbReference>
<evidence type="ECO:0000313" key="2">
    <source>
        <dbReference type="Proteomes" id="UP001142175"/>
    </source>
</evidence>
<proteinExistence type="predicted"/>
<dbReference type="AlphaFoldDB" id="A0A9X2T0T5"/>
<name>A0A9X2T0T5_9BACT</name>